<keyword evidence="3" id="KW-1185">Reference proteome</keyword>
<dbReference type="Proteomes" id="UP000653076">
    <property type="component" value="Unassembled WGS sequence"/>
</dbReference>
<dbReference type="InterPro" id="IPR011042">
    <property type="entry name" value="6-blade_b-propeller_TolB-like"/>
</dbReference>
<dbReference type="InterPro" id="IPR011659">
    <property type="entry name" value="WD40"/>
</dbReference>
<organism evidence="2 3">
    <name type="scientific">Micromonospora qiuiae</name>
    <dbReference type="NCBI Taxonomy" id="502268"/>
    <lineage>
        <taxon>Bacteria</taxon>
        <taxon>Bacillati</taxon>
        <taxon>Actinomycetota</taxon>
        <taxon>Actinomycetes</taxon>
        <taxon>Micromonosporales</taxon>
        <taxon>Micromonosporaceae</taxon>
        <taxon>Micromonospora</taxon>
    </lineage>
</organism>
<evidence type="ECO:0008006" key="4">
    <source>
        <dbReference type="Google" id="ProtNLM"/>
    </source>
</evidence>
<keyword evidence="1" id="KW-1133">Transmembrane helix</keyword>
<dbReference type="Gene3D" id="2.120.10.30">
    <property type="entry name" value="TolB, C-terminal domain"/>
    <property type="match status" value="1"/>
</dbReference>
<proteinExistence type="predicted"/>
<dbReference type="RefSeq" id="WP_204035348.1">
    <property type="nucleotide sequence ID" value="NZ_BOPC01000037.1"/>
</dbReference>
<protein>
    <recommendedName>
        <fullName evidence="4">WD40 repeat domain-containing protein</fullName>
    </recommendedName>
</protein>
<evidence type="ECO:0000256" key="1">
    <source>
        <dbReference type="SAM" id="Phobius"/>
    </source>
</evidence>
<dbReference type="InterPro" id="IPR011044">
    <property type="entry name" value="Quino_amine_DH_bsu"/>
</dbReference>
<evidence type="ECO:0000313" key="2">
    <source>
        <dbReference type="EMBL" id="GIJ27796.1"/>
    </source>
</evidence>
<keyword evidence="1" id="KW-0812">Transmembrane</keyword>
<evidence type="ECO:0000313" key="3">
    <source>
        <dbReference type="Proteomes" id="UP000653076"/>
    </source>
</evidence>
<dbReference type="Pfam" id="PF07676">
    <property type="entry name" value="PD40"/>
    <property type="match status" value="1"/>
</dbReference>
<name>A0ABQ4JC93_9ACTN</name>
<dbReference type="SUPFAM" id="SSF50969">
    <property type="entry name" value="YVTN repeat-like/Quinoprotein amine dehydrogenase"/>
    <property type="match status" value="1"/>
</dbReference>
<dbReference type="EMBL" id="BOPC01000037">
    <property type="protein sequence ID" value="GIJ27796.1"/>
    <property type="molecule type" value="Genomic_DNA"/>
</dbReference>
<reference evidence="2 3" key="1">
    <citation type="submission" date="2021-01" db="EMBL/GenBank/DDBJ databases">
        <title>Whole genome shotgun sequence of Verrucosispora qiuiae NBRC 106684.</title>
        <authorList>
            <person name="Komaki H."/>
            <person name="Tamura T."/>
        </authorList>
    </citation>
    <scope>NUCLEOTIDE SEQUENCE [LARGE SCALE GENOMIC DNA]</scope>
    <source>
        <strain evidence="2 3">NBRC 106684</strain>
    </source>
</reference>
<comment type="caution">
    <text evidence="2">The sequence shown here is derived from an EMBL/GenBank/DDBJ whole genome shotgun (WGS) entry which is preliminary data.</text>
</comment>
<feature type="transmembrane region" description="Helical" evidence="1">
    <location>
        <begin position="41"/>
        <end position="64"/>
    </location>
</feature>
<sequence length="382" mass="39965">MTTQLENAVREALDQLTDVSPPVDLAQVAIRKAGRQRAARLAVTGVAGVAVALVAVPVAIGVVASPGGNLSPAVMGQGPAVKPFVVTAYSGVDNPGDPGPADDYSLLLDPNTGEYDKVPYNEVVPSPDGSQVVVHVGDNSPAYPSRRGVLDRESGEVRWLPGNAGYTSGASWSPDGRQILITNRPKHGGGDGFLLVDAATLDVRQVEVPDVSTQNTNGLVFVWTPDGTGVALTHSVSDSESEPGRVTGVGFYDLSGKPTRTLRVTGGSLRDGSGFSPDGNRIALDNPFVDDRIQIVDVVTGTIEQEFSVPTAGTVVGWYDNEHLTVYDYGDRDLTERPSIKVVDLTGEVIQTVQLAEGSDTAQRVHVGSSADLAAAAEKLAF</sequence>
<accession>A0ABQ4JC93</accession>
<gene>
    <name evidence="2" type="ORF">Vqi01_29580</name>
</gene>
<keyword evidence="1" id="KW-0472">Membrane</keyword>